<feature type="compositionally biased region" description="Basic and acidic residues" evidence="2">
    <location>
        <begin position="289"/>
        <end position="303"/>
    </location>
</feature>
<evidence type="ECO:0000313" key="5">
    <source>
        <dbReference type="Proteomes" id="UP001500889"/>
    </source>
</evidence>
<feature type="compositionally biased region" description="Acidic residues" evidence="2">
    <location>
        <begin position="89"/>
        <end position="98"/>
    </location>
</feature>
<name>A0AAU9FD08_DROMD</name>
<gene>
    <name evidence="4" type="ORF">DMAD_11372</name>
</gene>
<feature type="compositionally biased region" description="Basic and acidic residues" evidence="2">
    <location>
        <begin position="75"/>
        <end position="88"/>
    </location>
</feature>
<feature type="compositionally biased region" description="Basic and acidic residues" evidence="2">
    <location>
        <begin position="136"/>
        <end position="149"/>
    </location>
</feature>
<reference evidence="4 5" key="1">
    <citation type="submission" date="2024-02" db="EMBL/GenBank/DDBJ databases">
        <title>A chromosome-level genome assembly of Drosophila madeirensis, a fruit fly species endemic to Madeira island.</title>
        <authorList>
            <person name="Tomihara K."/>
            <person name="Llopart A."/>
            <person name="Yamamoto D."/>
        </authorList>
    </citation>
    <scope>NUCLEOTIDE SEQUENCE [LARGE SCALE GENOMIC DNA]</scope>
    <source>
        <strain evidence="4 5">RF1</strain>
    </source>
</reference>
<dbReference type="EMBL" id="AP029264">
    <property type="protein sequence ID" value="BFF93531.1"/>
    <property type="molecule type" value="Genomic_DNA"/>
</dbReference>
<dbReference type="PANTHER" id="PTHR23247:SF2">
    <property type="entry name" value="COILED-COIL DOMAIN-CONTAINING PROTEIN 34"/>
    <property type="match status" value="1"/>
</dbReference>
<evidence type="ECO:0000256" key="2">
    <source>
        <dbReference type="SAM" id="MobiDB-lite"/>
    </source>
</evidence>
<dbReference type="InterPro" id="IPR045323">
    <property type="entry name" value="CCDC34"/>
</dbReference>
<evidence type="ECO:0000313" key="4">
    <source>
        <dbReference type="EMBL" id="BFF93531.1"/>
    </source>
</evidence>
<feature type="domain" description="Coiled-coil" evidence="3">
    <location>
        <begin position="288"/>
        <end position="445"/>
    </location>
</feature>
<feature type="compositionally biased region" description="Basic and acidic residues" evidence="2">
    <location>
        <begin position="312"/>
        <end position="327"/>
    </location>
</feature>
<dbReference type="Proteomes" id="UP001500889">
    <property type="component" value="Chromosome U"/>
</dbReference>
<feature type="region of interest" description="Disordered" evidence="2">
    <location>
        <begin position="1"/>
        <end position="21"/>
    </location>
</feature>
<evidence type="ECO:0000259" key="3">
    <source>
        <dbReference type="Pfam" id="PF13904"/>
    </source>
</evidence>
<feature type="region of interest" description="Disordered" evidence="2">
    <location>
        <begin position="34"/>
        <end position="98"/>
    </location>
</feature>
<evidence type="ECO:0000256" key="1">
    <source>
        <dbReference type="SAM" id="Coils"/>
    </source>
</evidence>
<keyword evidence="5" id="KW-1185">Reference proteome</keyword>
<dbReference type="InterPro" id="IPR025259">
    <property type="entry name" value="CCDC34/181"/>
</dbReference>
<dbReference type="PANTHER" id="PTHR23247">
    <property type="entry name" value="NY-REN-41 ANTIGEN L15 -RELATED"/>
    <property type="match status" value="1"/>
</dbReference>
<feature type="region of interest" description="Disordered" evidence="2">
    <location>
        <begin position="289"/>
        <end position="327"/>
    </location>
</feature>
<organism evidence="4 5">
    <name type="scientific">Drosophila madeirensis</name>
    <name type="common">Fruit fly</name>
    <dbReference type="NCBI Taxonomy" id="30013"/>
    <lineage>
        <taxon>Eukaryota</taxon>
        <taxon>Metazoa</taxon>
        <taxon>Ecdysozoa</taxon>
        <taxon>Arthropoda</taxon>
        <taxon>Hexapoda</taxon>
        <taxon>Insecta</taxon>
        <taxon>Pterygota</taxon>
        <taxon>Neoptera</taxon>
        <taxon>Endopterygota</taxon>
        <taxon>Diptera</taxon>
        <taxon>Brachycera</taxon>
        <taxon>Muscomorpha</taxon>
        <taxon>Ephydroidea</taxon>
        <taxon>Drosophilidae</taxon>
        <taxon>Drosophila</taxon>
        <taxon>Sophophora</taxon>
    </lineage>
</organism>
<dbReference type="AlphaFoldDB" id="A0AAU9FD08"/>
<protein>
    <recommendedName>
        <fullName evidence="3">Coiled-coil domain-containing protein</fullName>
    </recommendedName>
</protein>
<accession>A0AAU9FD08</accession>
<feature type="compositionally biased region" description="Acidic residues" evidence="2">
    <location>
        <begin position="62"/>
        <end position="74"/>
    </location>
</feature>
<feature type="coiled-coil region" evidence="1">
    <location>
        <begin position="369"/>
        <end position="406"/>
    </location>
</feature>
<sequence length="460" mass="52932">MAFQSRKNKTDNVVEEEELFSGCSSTNLIEISDSEESIDGFSDRSLGAPTVRFVGGQKPFEEQPEPTSDEDEHSDTESQHTFVGHDEYNEADDSDTDDILDFCHQLEEEEARDALGGLTINDDDLESLMNCYKNTPRPDGEEADSRSESSYDSEMGDFLKPTVILGKTSMGKANSNGLGDADSLDSFNSCSVGSAGDRRYIRSNATQQDWKFLEASSDREQQISSRTYNIETSSQSTCSWSHAYGAAFQASEGSSNYLPPLNLNSCGSESSATYYKCLEEKKERDGLKYEEWKKRKDDQEKKRLAAAKRRHEKEQREMEKRAEESKKHYEEWFQRKQEQKLSDNKKNLQVLKTNTNRNKETPEAKERVKEWERRKIEGQKQERERLRRQRELFEEKEKKRLQLSEAAYSKWMENIDSRPMPVPLNQGFDSLRGTVSKIYVNPNQWDSSIDPSPDQDDRCI</sequence>
<proteinExistence type="predicted"/>
<feature type="region of interest" description="Disordered" evidence="2">
    <location>
        <begin position="129"/>
        <end position="157"/>
    </location>
</feature>
<keyword evidence="1" id="KW-0175">Coiled coil</keyword>
<dbReference type="Pfam" id="PF13904">
    <property type="entry name" value="CCDC34"/>
    <property type="match status" value="1"/>
</dbReference>